<reference evidence="1 2" key="1">
    <citation type="submission" date="2016-03" db="EMBL/GenBank/DDBJ databases">
        <title>EvidentialGene: Evidence-directed Construction of Genes on Genomes.</title>
        <authorList>
            <person name="Gilbert D.G."/>
            <person name="Choi J.-H."/>
            <person name="Mockaitis K."/>
            <person name="Colbourne J."/>
            <person name="Pfrender M."/>
        </authorList>
    </citation>
    <scope>NUCLEOTIDE SEQUENCE [LARGE SCALE GENOMIC DNA]</scope>
    <source>
        <strain evidence="1 2">Xinb3</strain>
        <tissue evidence="1">Complete organism</tissue>
    </source>
</reference>
<dbReference type="SUPFAM" id="SSF53098">
    <property type="entry name" value="Ribonuclease H-like"/>
    <property type="match status" value="1"/>
</dbReference>
<dbReference type="EMBL" id="LRGB01025996">
    <property type="protein sequence ID" value="KZR96122.1"/>
    <property type="molecule type" value="Genomic_DNA"/>
</dbReference>
<dbReference type="InterPro" id="IPR012337">
    <property type="entry name" value="RNaseH-like_sf"/>
</dbReference>
<comment type="caution">
    <text evidence="1">The sequence shown here is derived from an EMBL/GenBank/DDBJ whole genome shotgun (WGS) entry which is preliminary data.</text>
</comment>
<dbReference type="OrthoDB" id="6769664at2759"/>
<accession>A0A164DUB4</accession>
<sequence>DEEEETDIADRLNEEELIRRMEEGQNACKEGGEESMEVQTLLQGVRCSAHTLQLAILDALDEPGITIIAKARAVCKVLRSQTFMAAIRLAGQKKPLINCLTRWCSTCLMLERLIELKQFISELTKDGKN</sequence>
<evidence type="ECO:0000313" key="1">
    <source>
        <dbReference type="EMBL" id="KZR96122.1"/>
    </source>
</evidence>
<gene>
    <name evidence="1" type="ORF">APZ42_009715</name>
</gene>
<protein>
    <submittedName>
        <fullName evidence="1">Uncharacterized protein</fullName>
    </submittedName>
</protein>
<keyword evidence="2" id="KW-1185">Reference proteome</keyword>
<dbReference type="AlphaFoldDB" id="A0A164DUB4"/>
<feature type="non-terminal residue" evidence="1">
    <location>
        <position position="129"/>
    </location>
</feature>
<proteinExistence type="predicted"/>
<dbReference type="Proteomes" id="UP000076858">
    <property type="component" value="Unassembled WGS sequence"/>
</dbReference>
<evidence type="ECO:0000313" key="2">
    <source>
        <dbReference type="Proteomes" id="UP000076858"/>
    </source>
</evidence>
<feature type="non-terminal residue" evidence="1">
    <location>
        <position position="1"/>
    </location>
</feature>
<organism evidence="1 2">
    <name type="scientific">Daphnia magna</name>
    <dbReference type="NCBI Taxonomy" id="35525"/>
    <lineage>
        <taxon>Eukaryota</taxon>
        <taxon>Metazoa</taxon>
        <taxon>Ecdysozoa</taxon>
        <taxon>Arthropoda</taxon>
        <taxon>Crustacea</taxon>
        <taxon>Branchiopoda</taxon>
        <taxon>Diplostraca</taxon>
        <taxon>Cladocera</taxon>
        <taxon>Anomopoda</taxon>
        <taxon>Daphniidae</taxon>
        <taxon>Daphnia</taxon>
    </lineage>
</organism>
<name>A0A164DUB4_9CRUS</name>